<keyword evidence="2 7" id="KW-0812">Transmembrane</keyword>
<keyword evidence="5 7" id="KW-0811">Translocation</keyword>
<dbReference type="PANTHER" id="PTHR30371:SF0">
    <property type="entry name" value="SEC-INDEPENDENT PROTEIN TRANSLOCASE PROTEIN TATC, CHLOROPLASTIC-RELATED"/>
    <property type="match status" value="1"/>
</dbReference>
<comment type="function">
    <text evidence="7">Part of the twin-arginine translocation (Tat) system that transports large folded proteins containing a characteristic twin-arginine motif in their signal peptide across membranes. Together with TatB, TatC is part of a receptor directly interacting with Tat signal peptides.</text>
</comment>
<dbReference type="InterPro" id="IPR002033">
    <property type="entry name" value="TatC"/>
</dbReference>
<reference evidence="8 9" key="1">
    <citation type="submission" date="2016-10" db="EMBL/GenBank/DDBJ databases">
        <authorList>
            <person name="de Groot N.N."/>
        </authorList>
    </citation>
    <scope>NUCLEOTIDE SEQUENCE [LARGE SCALE GENOMIC DNA]</scope>
    <source>
        <strain evidence="8 9">CGMCC 1.7056</strain>
    </source>
</reference>
<dbReference type="AlphaFoldDB" id="A0A1I1JGV0"/>
<feature type="transmembrane region" description="Helical" evidence="7">
    <location>
        <begin position="90"/>
        <end position="111"/>
    </location>
</feature>
<keyword evidence="9" id="KW-1185">Reference proteome</keyword>
<protein>
    <recommendedName>
        <fullName evidence="7">Sec-independent protein translocase protein TatC</fullName>
    </recommendedName>
</protein>
<feature type="transmembrane region" description="Helical" evidence="7">
    <location>
        <begin position="235"/>
        <end position="255"/>
    </location>
</feature>
<dbReference type="EMBL" id="FOLB01000007">
    <property type="protein sequence ID" value="SFC47774.1"/>
    <property type="molecule type" value="Genomic_DNA"/>
</dbReference>
<keyword evidence="7" id="KW-0813">Transport</keyword>
<evidence type="ECO:0000256" key="7">
    <source>
        <dbReference type="HAMAP-Rule" id="MF_00902"/>
    </source>
</evidence>
<keyword evidence="6 7" id="KW-0472">Membrane</keyword>
<evidence type="ECO:0000256" key="2">
    <source>
        <dbReference type="ARBA" id="ARBA00022692"/>
    </source>
</evidence>
<dbReference type="GO" id="GO:0033281">
    <property type="term" value="C:TAT protein transport complex"/>
    <property type="evidence" value="ECO:0007669"/>
    <property type="project" value="UniProtKB-UniRule"/>
</dbReference>
<keyword evidence="4 7" id="KW-1133">Transmembrane helix</keyword>
<keyword evidence="7" id="KW-1003">Cell membrane</keyword>
<evidence type="ECO:0000313" key="9">
    <source>
        <dbReference type="Proteomes" id="UP000198832"/>
    </source>
</evidence>
<evidence type="ECO:0000256" key="3">
    <source>
        <dbReference type="ARBA" id="ARBA00022927"/>
    </source>
</evidence>
<dbReference type="STRING" id="574651.SAMN04487968_1075"/>
<dbReference type="PANTHER" id="PTHR30371">
    <property type="entry name" value="SEC-INDEPENDENT PROTEIN TRANSLOCASE PROTEIN TATC"/>
    <property type="match status" value="1"/>
</dbReference>
<dbReference type="GO" id="GO:0043953">
    <property type="term" value="P:protein transport by the Tat complex"/>
    <property type="evidence" value="ECO:0007669"/>
    <property type="project" value="UniProtKB-UniRule"/>
</dbReference>
<dbReference type="GO" id="GO:0009977">
    <property type="term" value="F:proton motive force dependent protein transmembrane transporter activity"/>
    <property type="evidence" value="ECO:0007669"/>
    <property type="project" value="TreeGrafter"/>
</dbReference>
<comment type="subunit">
    <text evidence="7">The Tat system comprises two distinct complexes: a TatABC complex, containing multiple copies of TatA, TatB and TatC subunits, and a separate TatA complex, containing only TatA subunits. Substrates initially bind to the TatABC complex, which probably triggers association of the separate TatA complex to form the active translocon.</text>
</comment>
<evidence type="ECO:0000313" key="8">
    <source>
        <dbReference type="EMBL" id="SFC47774.1"/>
    </source>
</evidence>
<dbReference type="OrthoDB" id="9777044at2"/>
<dbReference type="HAMAP" id="MF_00902">
    <property type="entry name" value="TatC"/>
    <property type="match status" value="1"/>
</dbReference>
<dbReference type="Proteomes" id="UP000198832">
    <property type="component" value="Unassembled WGS sequence"/>
</dbReference>
<dbReference type="NCBIfam" id="TIGR00945">
    <property type="entry name" value="tatC"/>
    <property type="match status" value="1"/>
</dbReference>
<comment type="subcellular location">
    <subcellularLocation>
        <location evidence="7">Cell membrane</location>
        <topology evidence="7">Multi-pass membrane protein</topology>
    </subcellularLocation>
    <subcellularLocation>
        <location evidence="1">Membrane</location>
        <topology evidence="1">Multi-pass membrane protein</topology>
    </subcellularLocation>
</comment>
<evidence type="ECO:0000256" key="6">
    <source>
        <dbReference type="ARBA" id="ARBA00023136"/>
    </source>
</evidence>
<comment type="similarity">
    <text evidence="7">Belongs to the TatC family.</text>
</comment>
<feature type="transmembrane region" description="Helical" evidence="7">
    <location>
        <begin position="37"/>
        <end position="55"/>
    </location>
</feature>
<dbReference type="RefSeq" id="WP_091123399.1">
    <property type="nucleotide sequence ID" value="NZ_FOLB01000007.1"/>
</dbReference>
<accession>A0A1I1JGV0</accession>
<dbReference type="Pfam" id="PF00902">
    <property type="entry name" value="TatC"/>
    <property type="match status" value="1"/>
</dbReference>
<keyword evidence="3 7" id="KW-0653">Protein transport</keyword>
<organism evidence="8 9">
    <name type="scientific">Nocardioides terrae</name>
    <dbReference type="NCBI Taxonomy" id="574651"/>
    <lineage>
        <taxon>Bacteria</taxon>
        <taxon>Bacillati</taxon>
        <taxon>Actinomycetota</taxon>
        <taxon>Actinomycetes</taxon>
        <taxon>Propionibacteriales</taxon>
        <taxon>Nocardioidaceae</taxon>
        <taxon>Nocardioides</taxon>
    </lineage>
</organism>
<dbReference type="PRINTS" id="PR01840">
    <property type="entry name" value="TATCFAMILY"/>
</dbReference>
<gene>
    <name evidence="7" type="primary">tatC</name>
    <name evidence="8" type="ORF">SAMN04487968_1075</name>
</gene>
<evidence type="ECO:0000256" key="4">
    <source>
        <dbReference type="ARBA" id="ARBA00022989"/>
    </source>
</evidence>
<sequence length="280" mass="31029">MSIAGVVDLFRGRPHNPIGADGRMALADHLRELRARIIRSVAVLVIAFIVALFFYDQLLELVMRPYNHAQESLHDKVDTTAYIKGATGPLLLQMKLCGVAAVVVSAPYWLLQIWGFVMPGLHPHEKRWTRVFASIAGPLFLAGVAVGYYVLPKGLDVLIGFTPAKLQSLVEFGEYFSFFTRMLLVFGIAFQIPLFVILLNLAGVLSGKQLGRYRPWIILGTMVFAAVATPSTDPFSMLMLAVPMLVLFAIAEVIARLVDRSRGRRAESTEQWSDDQVSPL</sequence>
<feature type="transmembrane region" description="Helical" evidence="7">
    <location>
        <begin position="178"/>
        <end position="201"/>
    </location>
</feature>
<name>A0A1I1JGV0_9ACTN</name>
<evidence type="ECO:0000256" key="5">
    <source>
        <dbReference type="ARBA" id="ARBA00023010"/>
    </source>
</evidence>
<dbReference type="GO" id="GO:0065002">
    <property type="term" value="P:intracellular protein transmembrane transport"/>
    <property type="evidence" value="ECO:0007669"/>
    <property type="project" value="TreeGrafter"/>
</dbReference>
<proteinExistence type="inferred from homology"/>
<feature type="transmembrane region" description="Helical" evidence="7">
    <location>
        <begin position="213"/>
        <end position="229"/>
    </location>
</feature>
<evidence type="ECO:0000256" key="1">
    <source>
        <dbReference type="ARBA" id="ARBA00004141"/>
    </source>
</evidence>
<feature type="transmembrane region" description="Helical" evidence="7">
    <location>
        <begin position="131"/>
        <end position="151"/>
    </location>
</feature>